<dbReference type="InterPro" id="IPR021869">
    <property type="entry name" value="RNase_Zc3h12_NYN"/>
</dbReference>
<evidence type="ECO:0000259" key="8">
    <source>
        <dbReference type="Pfam" id="PF23255"/>
    </source>
</evidence>
<feature type="compositionally biased region" description="Basic and acidic residues" evidence="2">
    <location>
        <begin position="284"/>
        <end position="300"/>
    </location>
</feature>
<dbReference type="Gene3D" id="3.40.50.11980">
    <property type="match status" value="1"/>
</dbReference>
<feature type="domain" description="N4BP1 UBA-like" evidence="6">
    <location>
        <begin position="367"/>
        <end position="411"/>
    </location>
</feature>
<dbReference type="Pfam" id="PF11977">
    <property type="entry name" value="RNase_Zc3h12a"/>
    <property type="match status" value="1"/>
</dbReference>
<sequence length="859" mass="96135">MNESRSRSHDQVQDEFTCAGVLRGALEALQPCVERVFAVKLIIGEEETDMRESGQIWLQLRGATGDVRDAKGVVNQEAQQLVQFPDVFRCVFSGARGLFMDCLIKNTSAHIVVGSPDLLLISGLAESVVKAYSFITDLVEMFSNGQKRSSEPSYEAMRESLDSRRAFKSLVEKLEDRYTLDLLVLPQFVKEVLLGLVKESGLDCEKWYEALEMEKYGANNKSINVNSQSPLRAVNYNPINSETLQIGQNQVPNYEPLLRNGVTHSSPSLQPTMSRSQLQPSLEMLEREPKSEMKPPERPTNKTNQARPEQALSMFRARADNERGFTPSNTMEDSRNNLFLTEYSEQSSPTGPESGRSRLLVQNGSGDDFKHLLKFFTDMGFSETAVCNVLTKTGLKEASELLDVIQQEQDRADHNISPGAAIRQANQSAGARAKEEDFVLRVQKQAAASCGYTEERVMEVYRNKPELPPHKLLLHLQKHGEEQPIGTINDAKLDNLAIKPNSPSDGVKDEAVSRKEAPVITKAQGPLVKGPPQMAYSTETLNSESQMSWVQRIRQTSGDSGSSNASAQVTGSQRFLEGLRTPFRLQLADEPGDPELRHIIIDGSNVAMSHGLGVFFSCRGVALAVQHFWGRGHRKIVVFIPQWRQKSSQKVKERQYLTELHELGLLSYTPSREVDGRRISSYDDRFMLDMAEQTHGVIVTNDNLRDLVDESPAWRDIIKSSLLQYVFAGDLFMLPDDPLGRGGPHLRDFLHQNNRYSTPGGQRSHRVQQSSLVPSEVMLDWMPGGKGRAGFEGSDGGQGPAWGRQSPGDQRSTEETLRLRRSLEDIFPDQKSIIIMVLQCHPDLRDLSRLTELILEELE</sequence>
<dbReference type="GO" id="GO:0005634">
    <property type="term" value="C:nucleus"/>
    <property type="evidence" value="ECO:0007669"/>
    <property type="project" value="TreeGrafter"/>
</dbReference>
<feature type="region of interest" description="Disordered" evidence="2">
    <location>
        <begin position="256"/>
        <end position="310"/>
    </location>
</feature>
<feature type="domain" description="DUF7070" evidence="8">
    <location>
        <begin position="434"/>
        <end position="481"/>
    </location>
</feature>
<evidence type="ECO:0000259" key="4">
    <source>
        <dbReference type="Pfam" id="PF23050"/>
    </source>
</evidence>
<dbReference type="PANTHER" id="PTHR12876:SF28">
    <property type="entry name" value="PROTEIN KHNYN"/>
    <property type="match status" value="1"/>
</dbReference>
<reference evidence="9 10" key="1">
    <citation type="journal article" date="2019" name="Sci. Data">
        <title>Hybrid genome assembly and annotation of Danionella translucida.</title>
        <authorList>
            <person name="Kadobianskyi M."/>
            <person name="Schulze L."/>
            <person name="Schuelke M."/>
            <person name="Judkewitz B."/>
        </authorList>
    </citation>
    <scope>NUCLEOTIDE SEQUENCE [LARGE SCALE GENOMIC DNA]</scope>
    <source>
        <strain evidence="9 10">Bolton</strain>
    </source>
</reference>
<dbReference type="InterPro" id="IPR056578">
    <property type="entry name" value="UBA_N4BP1_C"/>
</dbReference>
<dbReference type="Pfam" id="PF23050">
    <property type="entry name" value="KH_N4BP1_1st"/>
    <property type="match status" value="1"/>
</dbReference>
<dbReference type="GO" id="GO:0004521">
    <property type="term" value="F:RNA endonuclease activity"/>
    <property type="evidence" value="ECO:0007669"/>
    <property type="project" value="TreeGrafter"/>
</dbReference>
<evidence type="ECO:0000259" key="3">
    <source>
        <dbReference type="Pfam" id="PF11977"/>
    </source>
</evidence>
<dbReference type="GO" id="GO:0003729">
    <property type="term" value="F:mRNA binding"/>
    <property type="evidence" value="ECO:0007669"/>
    <property type="project" value="TreeGrafter"/>
</dbReference>
<dbReference type="EMBL" id="SRMA01026481">
    <property type="protein sequence ID" value="TRY83336.1"/>
    <property type="molecule type" value="Genomic_DNA"/>
</dbReference>
<feature type="domain" description="N4BP1 first type I KH-domain" evidence="4">
    <location>
        <begin position="14"/>
        <end position="71"/>
    </location>
</feature>
<dbReference type="FunFam" id="3.40.50.11980:FF:000001">
    <property type="entry name" value="ZC3H12A isoform 1"/>
    <property type="match status" value="1"/>
</dbReference>
<dbReference type="InterPro" id="IPR051101">
    <property type="entry name" value="ZC3H12/N4BP1_RNase_Reg"/>
</dbReference>
<protein>
    <submittedName>
        <fullName evidence="9">Uncharacterized protein</fullName>
    </submittedName>
</protein>
<feature type="compositionally biased region" description="Gly residues" evidence="2">
    <location>
        <begin position="788"/>
        <end position="800"/>
    </location>
</feature>
<organism evidence="9 10">
    <name type="scientific">Danionella cerebrum</name>
    <dbReference type="NCBI Taxonomy" id="2873325"/>
    <lineage>
        <taxon>Eukaryota</taxon>
        <taxon>Metazoa</taxon>
        <taxon>Chordata</taxon>
        <taxon>Craniata</taxon>
        <taxon>Vertebrata</taxon>
        <taxon>Euteleostomi</taxon>
        <taxon>Actinopterygii</taxon>
        <taxon>Neopterygii</taxon>
        <taxon>Teleostei</taxon>
        <taxon>Ostariophysi</taxon>
        <taxon>Cypriniformes</taxon>
        <taxon>Danionidae</taxon>
        <taxon>Danioninae</taxon>
        <taxon>Danionella</taxon>
    </lineage>
</organism>
<accession>A0A553Q0B6</accession>
<dbReference type="OrthoDB" id="392925at2759"/>
<dbReference type="AlphaFoldDB" id="A0A553Q0B6"/>
<evidence type="ECO:0000259" key="7">
    <source>
        <dbReference type="Pfam" id="PF23054"/>
    </source>
</evidence>
<dbReference type="Pfam" id="PF23053">
    <property type="entry name" value="UBA_N4BP1"/>
    <property type="match status" value="1"/>
</dbReference>
<proteinExistence type="inferred from homology"/>
<evidence type="ECO:0000256" key="2">
    <source>
        <dbReference type="SAM" id="MobiDB-lite"/>
    </source>
</evidence>
<keyword evidence="10" id="KW-1185">Reference proteome</keyword>
<dbReference type="InterPro" id="IPR056630">
    <property type="entry name" value="KH_N4BP1_2nd"/>
</dbReference>
<dbReference type="InterPro" id="IPR055498">
    <property type="entry name" value="DUF7070"/>
</dbReference>
<name>A0A553Q0B6_9TELE</name>
<feature type="domain" description="N4BP1 second type I KH-domain" evidence="5">
    <location>
        <begin position="76"/>
        <end position="199"/>
    </location>
</feature>
<dbReference type="Proteomes" id="UP000316079">
    <property type="component" value="Unassembled WGS sequence"/>
</dbReference>
<feature type="compositionally biased region" description="Polar residues" evidence="2">
    <location>
        <begin position="262"/>
        <end position="280"/>
    </location>
</feature>
<evidence type="ECO:0000313" key="9">
    <source>
        <dbReference type="EMBL" id="TRY83336.1"/>
    </source>
</evidence>
<evidence type="ECO:0000313" key="10">
    <source>
        <dbReference type="Proteomes" id="UP000316079"/>
    </source>
</evidence>
<feature type="region of interest" description="Disordered" evidence="2">
    <location>
        <begin position="788"/>
        <end position="813"/>
    </location>
</feature>
<feature type="domain" description="RNase NYN" evidence="3">
    <location>
        <begin position="596"/>
        <end position="747"/>
    </location>
</feature>
<dbReference type="STRING" id="623744.A0A553Q0B6"/>
<dbReference type="PANTHER" id="PTHR12876">
    <property type="entry name" value="N4BP1-RELATED"/>
    <property type="match status" value="1"/>
</dbReference>
<dbReference type="Pfam" id="PF23052">
    <property type="entry name" value="KH_N4BP1_2nd"/>
    <property type="match status" value="1"/>
</dbReference>
<evidence type="ECO:0000259" key="5">
    <source>
        <dbReference type="Pfam" id="PF23052"/>
    </source>
</evidence>
<comment type="caution">
    <text evidence="9">The sequence shown here is derived from an EMBL/GenBank/DDBJ whole genome shotgun (WGS) entry which is preliminary data.</text>
</comment>
<evidence type="ECO:0000259" key="6">
    <source>
        <dbReference type="Pfam" id="PF23053"/>
    </source>
</evidence>
<feature type="domain" description="N4BP1 C-terminal UBA" evidence="7">
    <location>
        <begin position="810"/>
        <end position="856"/>
    </location>
</feature>
<dbReference type="Pfam" id="PF23054">
    <property type="entry name" value="UBA_N4BP1_C"/>
    <property type="match status" value="1"/>
</dbReference>
<dbReference type="EMBL" id="SRMA01026481">
    <property type="protein sequence ID" value="TRY83335.1"/>
    <property type="molecule type" value="Genomic_DNA"/>
</dbReference>
<gene>
    <name evidence="9" type="ORF">DNTS_015064</name>
</gene>
<dbReference type="InterPro" id="IPR056631">
    <property type="entry name" value="UBA_N4BP1"/>
</dbReference>
<reference evidence="9" key="2">
    <citation type="submission" date="2019-04" db="EMBL/GenBank/DDBJ databases">
        <authorList>
            <person name="Kadobianskyi M."/>
            <person name="Schulze L."/>
            <person name="Schuelke M."/>
            <person name="Judkewitz B."/>
        </authorList>
    </citation>
    <scope>NUCLEOTIDE SEQUENCE</scope>
    <source>
        <strain evidence="9">Bolton</strain>
        <tissue evidence="9">Whole-body</tissue>
    </source>
</reference>
<comment type="similarity">
    <text evidence="1">Belongs to the N4BP1 family.</text>
</comment>
<dbReference type="Pfam" id="PF23255">
    <property type="entry name" value="DUF7070"/>
    <property type="match status" value="1"/>
</dbReference>
<evidence type="ECO:0000256" key="1">
    <source>
        <dbReference type="ARBA" id="ARBA00038274"/>
    </source>
</evidence>
<dbReference type="InterPro" id="IPR056629">
    <property type="entry name" value="KH_N4BP1_1st"/>
</dbReference>
<dbReference type="GO" id="GO:0036464">
    <property type="term" value="C:cytoplasmic ribonucleoprotein granule"/>
    <property type="evidence" value="ECO:0007669"/>
    <property type="project" value="TreeGrafter"/>
</dbReference>